<name>A0A1C3VL47_9HYPH</name>
<evidence type="ECO:0000313" key="1">
    <source>
        <dbReference type="EMBL" id="SCB28335.1"/>
    </source>
</evidence>
<dbReference type="OrthoDB" id="8718286at2"/>
<dbReference type="SUPFAM" id="SSF69118">
    <property type="entry name" value="AhpD-like"/>
    <property type="match status" value="1"/>
</dbReference>
<proteinExistence type="predicted"/>
<accession>A0A1C3VL47</accession>
<gene>
    <name evidence="1" type="ORF">GA0061100_106350</name>
</gene>
<dbReference type="AlphaFoldDB" id="A0A1C3VL47"/>
<protein>
    <submittedName>
        <fullName evidence="1">CMD domain protein, Avi_7170 family</fullName>
    </submittedName>
</protein>
<dbReference type="STRING" id="52131.GA0061100_106350"/>
<keyword evidence="2" id="KW-1185">Reference proteome</keyword>
<organism evidence="1 2">
    <name type="scientific">Rhizobium hainanense</name>
    <dbReference type="NCBI Taxonomy" id="52131"/>
    <lineage>
        <taxon>Bacteria</taxon>
        <taxon>Pseudomonadati</taxon>
        <taxon>Pseudomonadota</taxon>
        <taxon>Alphaproteobacteria</taxon>
        <taxon>Hyphomicrobiales</taxon>
        <taxon>Rhizobiaceae</taxon>
        <taxon>Rhizobium/Agrobacterium group</taxon>
        <taxon>Rhizobium</taxon>
    </lineage>
</organism>
<dbReference type="InterPro" id="IPR023982">
    <property type="entry name" value="CHP04029_CMD-like"/>
</dbReference>
<dbReference type="Gene3D" id="1.20.1290.10">
    <property type="entry name" value="AhpD-like"/>
    <property type="match status" value="1"/>
</dbReference>
<dbReference type="EMBL" id="FMAC01000006">
    <property type="protein sequence ID" value="SCB28335.1"/>
    <property type="molecule type" value="Genomic_DNA"/>
</dbReference>
<evidence type="ECO:0000313" key="2">
    <source>
        <dbReference type="Proteomes" id="UP000186228"/>
    </source>
</evidence>
<sequence>MTLQIRDVIDFLAGIDPGSDLDSLRAQRPETRLNAQKSYEALFEPAHWGSVTPAERFAVAAFVAGLHKAPEIANFYSSKLRDEAHGPELVAVIGAELEAGDTTGPYGHYPAGPLSREDRPGLVYEVSGESRKLLDLKLSAALEHSHLLVFRPREASAAALQKLLDAGWTTTGIVTLSQITAFLAFQIRVVAGLRALAKSSANIGQVAQA</sequence>
<dbReference type="Proteomes" id="UP000186228">
    <property type="component" value="Unassembled WGS sequence"/>
</dbReference>
<dbReference type="RefSeq" id="WP_075854655.1">
    <property type="nucleotide sequence ID" value="NZ_FMAC01000006.1"/>
</dbReference>
<dbReference type="InterPro" id="IPR029032">
    <property type="entry name" value="AhpD-like"/>
</dbReference>
<dbReference type="NCBIfam" id="TIGR04029">
    <property type="entry name" value="CMD_Avi_7170"/>
    <property type="match status" value="1"/>
</dbReference>
<reference evidence="2" key="1">
    <citation type="submission" date="2016-08" db="EMBL/GenBank/DDBJ databases">
        <authorList>
            <person name="Varghese N."/>
            <person name="Submissions Spin"/>
        </authorList>
    </citation>
    <scope>NUCLEOTIDE SEQUENCE [LARGE SCALE GENOMIC DNA]</scope>
    <source>
        <strain evidence="2">CCBAU 57015</strain>
    </source>
</reference>